<dbReference type="EMBL" id="CM047910">
    <property type="protein sequence ID" value="KAJ0076429.1"/>
    <property type="molecule type" value="Genomic_DNA"/>
</dbReference>
<keyword evidence="2" id="KW-1185">Reference proteome</keyword>
<proteinExistence type="predicted"/>
<dbReference type="Proteomes" id="UP001164250">
    <property type="component" value="Chromosome 15"/>
</dbReference>
<evidence type="ECO:0000313" key="2">
    <source>
        <dbReference type="Proteomes" id="UP001164250"/>
    </source>
</evidence>
<comment type="caution">
    <text evidence="1">The sequence shown here is derived from an EMBL/GenBank/DDBJ whole genome shotgun (WGS) entry which is preliminary data.</text>
</comment>
<accession>A0ACC0ZUG9</accession>
<gene>
    <name evidence="1" type="ORF">Patl1_33938</name>
</gene>
<evidence type="ECO:0000313" key="1">
    <source>
        <dbReference type="EMBL" id="KAJ0076429.1"/>
    </source>
</evidence>
<name>A0ACC0ZUG9_9ROSI</name>
<reference evidence="2" key="1">
    <citation type="journal article" date="2023" name="G3 (Bethesda)">
        <title>Genome assembly and association tests identify interacting loci associated with vigor, precocity, and sex in interspecific pistachio rootstocks.</title>
        <authorList>
            <person name="Palmer W."/>
            <person name="Jacygrad E."/>
            <person name="Sagayaradj S."/>
            <person name="Cavanaugh K."/>
            <person name="Han R."/>
            <person name="Bertier L."/>
            <person name="Beede B."/>
            <person name="Kafkas S."/>
            <person name="Golino D."/>
            <person name="Preece J."/>
            <person name="Michelmore R."/>
        </authorList>
    </citation>
    <scope>NUCLEOTIDE SEQUENCE [LARGE SCALE GENOMIC DNA]</scope>
</reference>
<protein>
    <submittedName>
        <fullName evidence="1">Uncharacterized protein</fullName>
    </submittedName>
</protein>
<sequence>MASPDPVQRAALYVGDLHADTTESDLQEAFQTMGPVTSVYLCRCAVTGKSLRYAYVNFHNHSDASKAMACLNCSDLKGIPMRIMWYQRDPSLRKCGTGNLFIKNLDPSVKGTCLLGLFCQFGTVLSCKVAEENGKSKGFGFVQFDSEESAAVARTALHDTVFRGKKLYVSKFVKKIDRIATGENLKFTNLYVKNLAEDMTEDALHEVFSKFGKVCNVVIMKDGKGNSRGFGFVNFESAEEARKAVDVLNGALMGSKILFVGRAQKKAERAERLKRELEDTYNSKIQKLKASNLYVKNLNASVDDKKLQEFFGRFGYIISSRVMRHNDGTSKRFGFVCFSTPEEAKNALDTLNGANFEGRTLYVAIAQSKRDRCKELHKIYAQVPVLPAYPPNCGVSPQYSSFYCSYDPCSSPFPLLHQPVLCQPYSTKHYQQNNSYYVSILLNSSCNWALMATILSDSVLNLIFKSRIPMVQIHLGSTGDARNWFCQDPPDCIMTQITGLQMGVNNSEVTKPQNSPNSSNGATSGSHAVVRSSLSSKNRAGNVIYRPVDKLQPECITKITGLRLDVNNSETMNLQNTPNSLAKQANNKNLPNTFAKQANNMVQVLKEANARTSADGGVALQKSVTCLSY</sequence>
<organism evidence="1 2">
    <name type="scientific">Pistacia atlantica</name>
    <dbReference type="NCBI Taxonomy" id="434234"/>
    <lineage>
        <taxon>Eukaryota</taxon>
        <taxon>Viridiplantae</taxon>
        <taxon>Streptophyta</taxon>
        <taxon>Embryophyta</taxon>
        <taxon>Tracheophyta</taxon>
        <taxon>Spermatophyta</taxon>
        <taxon>Magnoliopsida</taxon>
        <taxon>eudicotyledons</taxon>
        <taxon>Gunneridae</taxon>
        <taxon>Pentapetalae</taxon>
        <taxon>rosids</taxon>
        <taxon>malvids</taxon>
        <taxon>Sapindales</taxon>
        <taxon>Anacardiaceae</taxon>
        <taxon>Pistacia</taxon>
    </lineage>
</organism>